<evidence type="ECO:0000256" key="7">
    <source>
        <dbReference type="ARBA" id="ARBA00022840"/>
    </source>
</evidence>
<evidence type="ECO:0000256" key="2">
    <source>
        <dbReference type="ARBA" id="ARBA00012438"/>
    </source>
</evidence>
<feature type="domain" description="Histidine kinase" evidence="9">
    <location>
        <begin position="56"/>
        <end position="250"/>
    </location>
</feature>
<evidence type="ECO:0000256" key="5">
    <source>
        <dbReference type="ARBA" id="ARBA00022741"/>
    </source>
</evidence>
<dbReference type="Proteomes" id="UP000184420">
    <property type="component" value="Unassembled WGS sequence"/>
</dbReference>
<evidence type="ECO:0000256" key="4">
    <source>
        <dbReference type="ARBA" id="ARBA00022679"/>
    </source>
</evidence>
<dbReference type="SUPFAM" id="SSF55874">
    <property type="entry name" value="ATPase domain of HSP90 chaperone/DNA topoisomerase II/histidine kinase"/>
    <property type="match status" value="1"/>
</dbReference>
<dbReference type="Pfam" id="PF07730">
    <property type="entry name" value="HisKA_3"/>
    <property type="match status" value="1"/>
</dbReference>
<dbReference type="GO" id="GO:0000155">
    <property type="term" value="F:phosphorelay sensor kinase activity"/>
    <property type="evidence" value="ECO:0007669"/>
    <property type="project" value="InterPro"/>
</dbReference>
<protein>
    <recommendedName>
        <fullName evidence="2">histidine kinase</fullName>
        <ecNumber evidence="2">2.7.13.3</ecNumber>
    </recommendedName>
</protein>
<keyword evidence="5" id="KW-0547">Nucleotide-binding</keyword>
<dbReference type="InterPro" id="IPR036890">
    <property type="entry name" value="HATPase_C_sf"/>
</dbReference>
<organism evidence="10 11">
    <name type="scientific">Chitinophaga jiangningensis</name>
    <dbReference type="NCBI Taxonomy" id="1419482"/>
    <lineage>
        <taxon>Bacteria</taxon>
        <taxon>Pseudomonadati</taxon>
        <taxon>Bacteroidota</taxon>
        <taxon>Chitinophagia</taxon>
        <taxon>Chitinophagales</taxon>
        <taxon>Chitinophagaceae</taxon>
        <taxon>Chitinophaga</taxon>
    </lineage>
</organism>
<dbReference type="Gene3D" id="1.20.5.1930">
    <property type="match status" value="1"/>
</dbReference>
<dbReference type="GO" id="GO:0046983">
    <property type="term" value="F:protein dimerization activity"/>
    <property type="evidence" value="ECO:0007669"/>
    <property type="project" value="InterPro"/>
</dbReference>
<reference evidence="10 11" key="1">
    <citation type="submission" date="2016-11" db="EMBL/GenBank/DDBJ databases">
        <authorList>
            <person name="Jaros S."/>
            <person name="Januszkiewicz K."/>
            <person name="Wedrychowicz H."/>
        </authorList>
    </citation>
    <scope>NUCLEOTIDE SEQUENCE [LARGE SCALE GENOMIC DNA]</scope>
    <source>
        <strain evidence="10 11">DSM 27406</strain>
    </source>
</reference>
<name>A0A1M7CN23_9BACT</name>
<gene>
    <name evidence="10" type="ORF">SAMN05444266_104400</name>
</gene>
<dbReference type="InterPro" id="IPR011712">
    <property type="entry name" value="Sig_transdc_His_kin_sub3_dim/P"/>
</dbReference>
<proteinExistence type="predicted"/>
<dbReference type="InterPro" id="IPR003594">
    <property type="entry name" value="HATPase_dom"/>
</dbReference>
<evidence type="ECO:0000256" key="3">
    <source>
        <dbReference type="ARBA" id="ARBA00022553"/>
    </source>
</evidence>
<keyword evidence="3" id="KW-0597">Phosphoprotein</keyword>
<evidence type="ECO:0000259" key="9">
    <source>
        <dbReference type="PROSITE" id="PS50109"/>
    </source>
</evidence>
<evidence type="ECO:0000256" key="1">
    <source>
        <dbReference type="ARBA" id="ARBA00000085"/>
    </source>
</evidence>
<keyword evidence="11" id="KW-1185">Reference proteome</keyword>
<evidence type="ECO:0000256" key="6">
    <source>
        <dbReference type="ARBA" id="ARBA00022777"/>
    </source>
</evidence>
<evidence type="ECO:0000313" key="10">
    <source>
        <dbReference type="EMBL" id="SHL68634.1"/>
    </source>
</evidence>
<dbReference type="Gene3D" id="3.30.565.10">
    <property type="entry name" value="Histidine kinase-like ATPase, C-terminal domain"/>
    <property type="match status" value="1"/>
</dbReference>
<comment type="catalytic activity">
    <reaction evidence="1">
        <text>ATP + protein L-histidine = ADP + protein N-phospho-L-histidine.</text>
        <dbReference type="EC" id="2.7.13.3"/>
    </reaction>
</comment>
<dbReference type="InterPro" id="IPR005467">
    <property type="entry name" value="His_kinase_dom"/>
</dbReference>
<sequence length="255" mass="28921">MATLLFLLLISFIIAFWMIYLRRRAAHQQEKQQLKSTYDQELLRAQLEIKEQTQKNISQEIHDNIGQVLSLVKLHVSTMDAGNTNDLQEKITDSKKLLTKAIHDLRNLSRSLDTDLITDKGLCAGIGQEVEILRRTGAYEIDFHIEGNPVRVEANKELILFRIFQEVLNNIIKHAQATSIRILLDYRPDQCLMEIADNGKGISSRLQQQETSGIGLRSMYKRSSLIGAALQITDNVPSGTIVTVNLPYLLPQQTI</sequence>
<dbReference type="Pfam" id="PF02518">
    <property type="entry name" value="HATPase_c"/>
    <property type="match status" value="1"/>
</dbReference>
<dbReference type="EC" id="2.7.13.3" evidence="2"/>
<dbReference type="CDD" id="cd16917">
    <property type="entry name" value="HATPase_UhpB-NarQ-NarX-like"/>
    <property type="match status" value="1"/>
</dbReference>
<keyword evidence="6 10" id="KW-0418">Kinase</keyword>
<keyword evidence="4" id="KW-0808">Transferase</keyword>
<dbReference type="PANTHER" id="PTHR24421">
    <property type="entry name" value="NITRATE/NITRITE SENSOR PROTEIN NARX-RELATED"/>
    <property type="match status" value="1"/>
</dbReference>
<accession>A0A1M7CN23</accession>
<dbReference type="InterPro" id="IPR050482">
    <property type="entry name" value="Sensor_HK_TwoCompSys"/>
</dbReference>
<dbReference type="PROSITE" id="PS50109">
    <property type="entry name" value="HIS_KIN"/>
    <property type="match status" value="1"/>
</dbReference>
<dbReference type="GO" id="GO:0016020">
    <property type="term" value="C:membrane"/>
    <property type="evidence" value="ECO:0007669"/>
    <property type="project" value="InterPro"/>
</dbReference>
<keyword evidence="8" id="KW-0902">Two-component regulatory system</keyword>
<dbReference type="AlphaFoldDB" id="A0A1M7CN23"/>
<dbReference type="GO" id="GO:0005524">
    <property type="term" value="F:ATP binding"/>
    <property type="evidence" value="ECO:0007669"/>
    <property type="project" value="UniProtKB-KW"/>
</dbReference>
<dbReference type="EMBL" id="FRBL01000004">
    <property type="protein sequence ID" value="SHL68634.1"/>
    <property type="molecule type" value="Genomic_DNA"/>
</dbReference>
<evidence type="ECO:0000256" key="8">
    <source>
        <dbReference type="ARBA" id="ARBA00023012"/>
    </source>
</evidence>
<dbReference type="PANTHER" id="PTHR24421:SF10">
    <property type="entry name" value="NITRATE_NITRITE SENSOR PROTEIN NARQ"/>
    <property type="match status" value="1"/>
</dbReference>
<dbReference type="SMART" id="SM00387">
    <property type="entry name" value="HATPase_c"/>
    <property type="match status" value="1"/>
</dbReference>
<dbReference type="STRING" id="1419482.SAMN05444266_104400"/>
<keyword evidence="7" id="KW-0067">ATP-binding</keyword>
<evidence type="ECO:0000313" key="11">
    <source>
        <dbReference type="Proteomes" id="UP000184420"/>
    </source>
</evidence>